<feature type="coiled-coil region" evidence="10">
    <location>
        <begin position="109"/>
        <end position="150"/>
    </location>
</feature>
<evidence type="ECO:0000256" key="6">
    <source>
        <dbReference type="ARBA" id="ARBA00023084"/>
    </source>
</evidence>
<evidence type="ECO:0000256" key="1">
    <source>
        <dbReference type="ARBA" id="ARBA00004613"/>
    </source>
</evidence>
<dbReference type="SMART" id="SM01212">
    <property type="entry name" value="Fib_alpha"/>
    <property type="match status" value="1"/>
</dbReference>
<dbReference type="GO" id="GO:0005201">
    <property type="term" value="F:extracellular matrix structural constituent"/>
    <property type="evidence" value="ECO:0007669"/>
    <property type="project" value="TreeGrafter"/>
</dbReference>
<reference evidence="13 14" key="1">
    <citation type="submission" date="2024-04" db="EMBL/GenBank/DDBJ databases">
        <authorList>
            <person name="Waldvogel A.-M."/>
            <person name="Schoenle A."/>
        </authorList>
    </citation>
    <scope>NUCLEOTIDE SEQUENCE [LARGE SCALE GENOMIC DNA]</scope>
</reference>
<dbReference type="Pfam" id="PF08702">
    <property type="entry name" value="Fib_alpha"/>
    <property type="match status" value="1"/>
</dbReference>
<feature type="region of interest" description="Disordered" evidence="11">
    <location>
        <begin position="1"/>
        <end position="26"/>
    </location>
</feature>
<dbReference type="AlphaFoldDB" id="A0AAV2KLZ8"/>
<keyword evidence="3" id="KW-0964">Secreted</keyword>
<feature type="domain" description="Fibrinogen alpha/beta/gamma chain coiled coil" evidence="12">
    <location>
        <begin position="26"/>
        <end position="170"/>
    </location>
</feature>
<keyword evidence="7" id="KW-1015">Disulfide bond</keyword>
<proteinExistence type="predicted"/>
<sequence length="248" mass="28616">MRLNQNRRQSPSHPDKKKKTRSRCGEETQFPMCTDNDWVSHCPSGCRIQGLILEHEKKVENKLWNICKMAKTYEDAAEKSMATTAQIYHRNREHLMNATALQVKFVEGAEDLTKNLTSLRKRSKSLELKMTELNEEIQKQLRELLRTEVEVNMRLRSCLGSCQTGSSVSLDPEDYATLRFQTGQIVEKKFKSDAVEPEMVPQIRTAPVDFGPEPSPVYKTIKTVLDEGLNLFEDLRPQRVEFEENGLR</sequence>
<dbReference type="GO" id="GO:0005577">
    <property type="term" value="C:fibrinogen complex"/>
    <property type="evidence" value="ECO:0007669"/>
    <property type="project" value="InterPro"/>
</dbReference>
<name>A0AAV2KLZ8_KNICA</name>
<dbReference type="PANTHER" id="PTHR47221">
    <property type="entry name" value="FIBRINOGEN ALPHA CHAIN"/>
    <property type="match status" value="1"/>
</dbReference>
<dbReference type="GO" id="GO:0072377">
    <property type="term" value="P:blood coagulation, common pathway"/>
    <property type="evidence" value="ECO:0007669"/>
    <property type="project" value="TreeGrafter"/>
</dbReference>
<dbReference type="InterPro" id="IPR037579">
    <property type="entry name" value="FIB_ANG-like"/>
</dbReference>
<dbReference type="SUPFAM" id="SSF58010">
    <property type="entry name" value="Fibrinogen coiled-coil and central regions"/>
    <property type="match status" value="1"/>
</dbReference>
<comment type="subunit">
    <text evidence="9">Heterohexamer; disulfide linked. Contains 2 sets of 3 non-identical chains (alpha, beta and gamma). The 2 heterotrimers are in head to head conformation with the N-termini in a small central domain.</text>
</comment>
<dbReference type="GO" id="GO:0070527">
    <property type="term" value="P:platelet aggregation"/>
    <property type="evidence" value="ECO:0007669"/>
    <property type="project" value="TreeGrafter"/>
</dbReference>
<dbReference type="Proteomes" id="UP001497482">
    <property type="component" value="Chromosome 19"/>
</dbReference>
<keyword evidence="6" id="KW-0094">Blood coagulation</keyword>
<evidence type="ECO:0000256" key="8">
    <source>
        <dbReference type="ARBA" id="ARBA00023180"/>
    </source>
</evidence>
<evidence type="ECO:0000256" key="10">
    <source>
        <dbReference type="SAM" id="Coils"/>
    </source>
</evidence>
<protein>
    <recommendedName>
        <fullName evidence="2">Fibrinogen beta chain</fullName>
    </recommendedName>
</protein>
<evidence type="ECO:0000256" key="7">
    <source>
        <dbReference type="ARBA" id="ARBA00023157"/>
    </source>
</evidence>
<dbReference type="GO" id="GO:0051258">
    <property type="term" value="P:protein polymerization"/>
    <property type="evidence" value="ECO:0007669"/>
    <property type="project" value="InterPro"/>
</dbReference>
<feature type="compositionally biased region" description="Polar residues" evidence="11">
    <location>
        <begin position="1"/>
        <end position="12"/>
    </location>
</feature>
<evidence type="ECO:0000259" key="12">
    <source>
        <dbReference type="SMART" id="SM01212"/>
    </source>
</evidence>
<dbReference type="EMBL" id="OZ035841">
    <property type="protein sequence ID" value="CAL1591073.1"/>
    <property type="molecule type" value="Genomic_DNA"/>
</dbReference>
<organism evidence="13 14">
    <name type="scientific">Knipowitschia caucasica</name>
    <name type="common">Caucasian dwarf goby</name>
    <name type="synonym">Pomatoschistus caucasicus</name>
    <dbReference type="NCBI Taxonomy" id="637954"/>
    <lineage>
        <taxon>Eukaryota</taxon>
        <taxon>Metazoa</taxon>
        <taxon>Chordata</taxon>
        <taxon>Craniata</taxon>
        <taxon>Vertebrata</taxon>
        <taxon>Euteleostomi</taxon>
        <taxon>Actinopterygii</taxon>
        <taxon>Neopterygii</taxon>
        <taxon>Teleostei</taxon>
        <taxon>Neoteleostei</taxon>
        <taxon>Acanthomorphata</taxon>
        <taxon>Gobiaria</taxon>
        <taxon>Gobiiformes</taxon>
        <taxon>Gobioidei</taxon>
        <taxon>Gobiidae</taxon>
        <taxon>Gobiinae</taxon>
        <taxon>Knipowitschia</taxon>
    </lineage>
</organism>
<dbReference type="GO" id="GO:0042730">
    <property type="term" value="P:fibrinolysis"/>
    <property type="evidence" value="ECO:0007669"/>
    <property type="project" value="TreeGrafter"/>
</dbReference>
<keyword evidence="4" id="KW-0356">Hemostasis</keyword>
<evidence type="ECO:0000256" key="5">
    <source>
        <dbReference type="ARBA" id="ARBA00023054"/>
    </source>
</evidence>
<keyword evidence="5 10" id="KW-0175">Coiled coil</keyword>
<evidence type="ECO:0000313" key="13">
    <source>
        <dbReference type="EMBL" id="CAL1591073.1"/>
    </source>
</evidence>
<dbReference type="InterPro" id="IPR012290">
    <property type="entry name" value="Fibrinogen_a/b/g_coil_dom"/>
</dbReference>
<evidence type="ECO:0000256" key="2">
    <source>
        <dbReference type="ARBA" id="ARBA00016534"/>
    </source>
</evidence>
<keyword evidence="8" id="KW-0325">Glycoprotein</keyword>
<comment type="subcellular location">
    <subcellularLocation>
        <location evidence="1">Secreted</location>
    </subcellularLocation>
</comment>
<evidence type="ECO:0000256" key="3">
    <source>
        <dbReference type="ARBA" id="ARBA00022525"/>
    </source>
</evidence>
<dbReference type="GO" id="GO:0034116">
    <property type="term" value="P:positive regulation of heterotypic cell-cell adhesion"/>
    <property type="evidence" value="ECO:0007669"/>
    <property type="project" value="TreeGrafter"/>
</dbReference>
<accession>A0AAV2KLZ8</accession>
<evidence type="ECO:0000256" key="4">
    <source>
        <dbReference type="ARBA" id="ARBA00022696"/>
    </source>
</evidence>
<dbReference type="Gene3D" id="1.20.5.50">
    <property type="match status" value="1"/>
</dbReference>
<dbReference type="PANTHER" id="PTHR47221:SF5">
    <property type="entry name" value="FIBRINOGEN C-TERMINAL DOMAIN-CONTAINING PROTEIN"/>
    <property type="match status" value="1"/>
</dbReference>
<keyword evidence="14" id="KW-1185">Reference proteome</keyword>
<gene>
    <name evidence="13" type="ORF">KC01_LOCUS20488</name>
</gene>
<evidence type="ECO:0000313" key="14">
    <source>
        <dbReference type="Proteomes" id="UP001497482"/>
    </source>
</evidence>
<evidence type="ECO:0000256" key="11">
    <source>
        <dbReference type="SAM" id="MobiDB-lite"/>
    </source>
</evidence>
<evidence type="ECO:0000256" key="9">
    <source>
        <dbReference type="ARBA" id="ARBA00025974"/>
    </source>
</evidence>
<dbReference type="GO" id="GO:0005102">
    <property type="term" value="F:signaling receptor binding"/>
    <property type="evidence" value="ECO:0007669"/>
    <property type="project" value="InterPro"/>
</dbReference>
<dbReference type="GO" id="GO:0030674">
    <property type="term" value="F:protein-macromolecule adaptor activity"/>
    <property type="evidence" value="ECO:0007669"/>
    <property type="project" value="TreeGrafter"/>
</dbReference>